<proteinExistence type="predicted"/>
<gene>
    <name evidence="1" type="ORF">AMELA_G00267010</name>
</gene>
<evidence type="ECO:0000313" key="1">
    <source>
        <dbReference type="EMBL" id="KAF4071805.1"/>
    </source>
</evidence>
<organism evidence="1 2">
    <name type="scientific">Ameiurus melas</name>
    <name type="common">Black bullhead</name>
    <name type="synonym">Silurus melas</name>
    <dbReference type="NCBI Taxonomy" id="219545"/>
    <lineage>
        <taxon>Eukaryota</taxon>
        <taxon>Metazoa</taxon>
        <taxon>Chordata</taxon>
        <taxon>Craniata</taxon>
        <taxon>Vertebrata</taxon>
        <taxon>Euteleostomi</taxon>
        <taxon>Actinopterygii</taxon>
        <taxon>Neopterygii</taxon>
        <taxon>Teleostei</taxon>
        <taxon>Ostariophysi</taxon>
        <taxon>Siluriformes</taxon>
        <taxon>Ictaluridae</taxon>
        <taxon>Ameiurus</taxon>
    </lineage>
</organism>
<comment type="caution">
    <text evidence="1">The sequence shown here is derived from an EMBL/GenBank/DDBJ whole genome shotgun (WGS) entry which is preliminary data.</text>
</comment>
<dbReference type="Proteomes" id="UP000593565">
    <property type="component" value="Unassembled WGS sequence"/>
</dbReference>
<feature type="non-terminal residue" evidence="1">
    <location>
        <position position="1"/>
    </location>
</feature>
<keyword evidence="2" id="KW-1185">Reference proteome</keyword>
<accession>A0A7J5ZMJ0</accession>
<protein>
    <submittedName>
        <fullName evidence="1">Uncharacterized protein</fullName>
    </submittedName>
</protein>
<reference evidence="1 2" key="1">
    <citation type="submission" date="2020-02" db="EMBL/GenBank/DDBJ databases">
        <title>A chromosome-scale genome assembly of the black bullhead catfish (Ameiurus melas).</title>
        <authorList>
            <person name="Wen M."/>
            <person name="Zham M."/>
            <person name="Cabau C."/>
            <person name="Klopp C."/>
            <person name="Donnadieu C."/>
            <person name="Roques C."/>
            <person name="Bouchez O."/>
            <person name="Lampietro C."/>
            <person name="Jouanno E."/>
            <person name="Herpin A."/>
            <person name="Louis A."/>
            <person name="Berthelot C."/>
            <person name="Parey E."/>
            <person name="Roest-Crollius H."/>
            <person name="Braasch I."/>
            <person name="Postlethwait J."/>
            <person name="Robinson-Rechavi M."/>
            <person name="Echchiki A."/>
            <person name="Begum T."/>
            <person name="Montfort J."/>
            <person name="Schartl M."/>
            <person name="Bobe J."/>
            <person name="Guiguen Y."/>
        </authorList>
    </citation>
    <scope>NUCLEOTIDE SEQUENCE [LARGE SCALE GENOMIC DNA]</scope>
    <source>
        <strain evidence="1">M_S1</strain>
        <tissue evidence="1">Blood</tissue>
    </source>
</reference>
<dbReference type="EMBL" id="JAAGNN010000026">
    <property type="protein sequence ID" value="KAF4071805.1"/>
    <property type="molecule type" value="Genomic_DNA"/>
</dbReference>
<dbReference type="AlphaFoldDB" id="A0A7J5ZMJ0"/>
<sequence length="99" mass="10683">PAFQRCRGCVLTFNSGGGVAPPICWPTETASLPVTARDISDRGPGPPLEWGSFGGGFCHKMASRGHYGTVARLPTSHVTVLFSRFRMSVSFMGYKCFVI</sequence>
<name>A0A7J5ZMJ0_AMEME</name>
<evidence type="ECO:0000313" key="2">
    <source>
        <dbReference type="Proteomes" id="UP000593565"/>
    </source>
</evidence>